<feature type="compositionally biased region" description="Basic and acidic residues" evidence="1">
    <location>
        <begin position="21"/>
        <end position="34"/>
    </location>
</feature>
<feature type="region of interest" description="Disordered" evidence="1">
    <location>
        <begin position="226"/>
        <end position="255"/>
    </location>
</feature>
<feature type="region of interest" description="Disordered" evidence="1">
    <location>
        <begin position="1"/>
        <end position="118"/>
    </location>
</feature>
<dbReference type="Proteomes" id="UP000044602">
    <property type="component" value="Unassembled WGS sequence"/>
</dbReference>
<protein>
    <submittedName>
        <fullName evidence="2">Uncharacterized protein</fullName>
    </submittedName>
</protein>
<dbReference type="AlphaFoldDB" id="A0A0G4LD52"/>
<sequence>MATKAAATGSKRKAAPMGKATSDKSAKKVKTDAPKKKKAAPVESPADSSDDFDGIDDDESDGGAKLEQSPPQKKKYDAKAKADNITGVGKPVITESSKEAHALQKKLARERKAAKPLGDEVQRTKKIWERLRRKSHVPSEERKQLLEELFTIITGSGDKLKQAEAEGTKSTTAAAAAGADEDDDWRAVWRSARQWLTVCLKLYEQQEYEDEKLGEHARQLLEAITKELGPAAENEADEVWEDDSDDEEEDQEMAG</sequence>
<accession>A0A0G4LD52</accession>
<feature type="compositionally biased region" description="Low complexity" evidence="1">
    <location>
        <begin position="168"/>
        <end position="178"/>
    </location>
</feature>
<organism evidence="2 3">
    <name type="scientific">Verticillium longisporum</name>
    <name type="common">Verticillium dahliae var. longisporum</name>
    <dbReference type="NCBI Taxonomy" id="100787"/>
    <lineage>
        <taxon>Eukaryota</taxon>
        <taxon>Fungi</taxon>
        <taxon>Dikarya</taxon>
        <taxon>Ascomycota</taxon>
        <taxon>Pezizomycotina</taxon>
        <taxon>Sordariomycetes</taxon>
        <taxon>Hypocreomycetidae</taxon>
        <taxon>Glomerellales</taxon>
        <taxon>Plectosphaerellaceae</taxon>
        <taxon>Verticillium</taxon>
    </lineage>
</organism>
<proteinExistence type="predicted"/>
<keyword evidence="3" id="KW-1185">Reference proteome</keyword>
<reference evidence="2 3" key="1">
    <citation type="submission" date="2015-05" db="EMBL/GenBank/DDBJ databases">
        <authorList>
            <person name="Wang D.B."/>
            <person name="Wang M."/>
        </authorList>
    </citation>
    <scope>NUCLEOTIDE SEQUENCE [LARGE SCALE GENOMIC DNA]</scope>
    <source>
        <strain evidence="2">VL1</strain>
    </source>
</reference>
<feature type="region of interest" description="Disordered" evidence="1">
    <location>
        <begin position="158"/>
        <end position="182"/>
    </location>
</feature>
<gene>
    <name evidence="2" type="ORF">BN1708_000471</name>
</gene>
<feature type="compositionally biased region" description="Acidic residues" evidence="1">
    <location>
        <begin position="234"/>
        <end position="255"/>
    </location>
</feature>
<dbReference type="STRING" id="100787.A0A0G4LD52"/>
<evidence type="ECO:0000313" key="2">
    <source>
        <dbReference type="EMBL" id="CRK19809.1"/>
    </source>
</evidence>
<evidence type="ECO:0000313" key="3">
    <source>
        <dbReference type="Proteomes" id="UP000044602"/>
    </source>
</evidence>
<dbReference type="EMBL" id="CVQH01011112">
    <property type="protein sequence ID" value="CRK19809.1"/>
    <property type="molecule type" value="Genomic_DNA"/>
</dbReference>
<name>A0A0G4LD52_VERLO</name>
<evidence type="ECO:0000256" key="1">
    <source>
        <dbReference type="SAM" id="MobiDB-lite"/>
    </source>
</evidence>
<feature type="compositionally biased region" description="Basic and acidic residues" evidence="1">
    <location>
        <begin position="158"/>
        <end position="167"/>
    </location>
</feature>
<feature type="compositionally biased region" description="Acidic residues" evidence="1">
    <location>
        <begin position="48"/>
        <end position="61"/>
    </location>
</feature>